<dbReference type="AlphaFoldDB" id="A0AAW0A6V1"/>
<dbReference type="Gene3D" id="3.80.10.10">
    <property type="entry name" value="Ribonuclease Inhibitor"/>
    <property type="match status" value="1"/>
</dbReference>
<dbReference type="EMBL" id="JAWWNJ010000081">
    <property type="protein sequence ID" value="KAK7001928.1"/>
    <property type="molecule type" value="Genomic_DNA"/>
</dbReference>
<gene>
    <name evidence="1" type="ORF">R3P38DRAFT_2795421</name>
</gene>
<name>A0AAW0A6V1_9AGAR</name>
<protein>
    <submittedName>
        <fullName evidence="1">Uncharacterized protein</fullName>
    </submittedName>
</protein>
<proteinExistence type="predicted"/>
<reference evidence="1 2" key="1">
    <citation type="journal article" date="2024" name="J Genomics">
        <title>Draft genome sequencing and assembly of Favolaschia claudopus CIRM-BRFM 2984 isolated from oak limbs.</title>
        <authorList>
            <person name="Navarro D."/>
            <person name="Drula E."/>
            <person name="Chaduli D."/>
            <person name="Cazenave R."/>
            <person name="Ahrendt S."/>
            <person name="Wang J."/>
            <person name="Lipzen A."/>
            <person name="Daum C."/>
            <person name="Barry K."/>
            <person name="Grigoriev I.V."/>
            <person name="Favel A."/>
            <person name="Rosso M.N."/>
            <person name="Martin F."/>
        </authorList>
    </citation>
    <scope>NUCLEOTIDE SEQUENCE [LARGE SCALE GENOMIC DNA]</scope>
    <source>
        <strain evidence="1 2">CIRM-BRFM 2984</strain>
    </source>
</reference>
<organism evidence="1 2">
    <name type="scientific">Favolaschia claudopus</name>
    <dbReference type="NCBI Taxonomy" id="2862362"/>
    <lineage>
        <taxon>Eukaryota</taxon>
        <taxon>Fungi</taxon>
        <taxon>Dikarya</taxon>
        <taxon>Basidiomycota</taxon>
        <taxon>Agaricomycotina</taxon>
        <taxon>Agaricomycetes</taxon>
        <taxon>Agaricomycetidae</taxon>
        <taxon>Agaricales</taxon>
        <taxon>Marasmiineae</taxon>
        <taxon>Mycenaceae</taxon>
        <taxon>Favolaschia</taxon>
    </lineage>
</organism>
<dbReference type="Proteomes" id="UP001362999">
    <property type="component" value="Unassembled WGS sequence"/>
</dbReference>
<keyword evidence="2" id="KW-1185">Reference proteome</keyword>
<sequence>MQDPQWCVYGGSSDVAFKALRELVLHYVPVESCITFLQIDHSWSLTRFEAHFEFPPTTAEYMLIHSLIAERLSAETLNFLQLDASWANRPDDIPPDMLVTFEVMRPLLGFSHLRDVVIHSLGGVVLNDLEIENIAKAWPMLEDLRFSGDGWRPLPTRITLAGLRTLVRQCRKLRSLWISFDAFIIPPAGADGIPDNERSRLAHLRMDDSIPSSHPEPLAAYLHALFPELQTFEVNVCLTQDAWKEVKQRLWMLK</sequence>
<evidence type="ECO:0000313" key="1">
    <source>
        <dbReference type="EMBL" id="KAK7001928.1"/>
    </source>
</evidence>
<accession>A0AAW0A6V1</accession>
<comment type="caution">
    <text evidence="1">The sequence shown here is derived from an EMBL/GenBank/DDBJ whole genome shotgun (WGS) entry which is preliminary data.</text>
</comment>
<evidence type="ECO:0000313" key="2">
    <source>
        <dbReference type="Proteomes" id="UP001362999"/>
    </source>
</evidence>
<dbReference type="InterPro" id="IPR032675">
    <property type="entry name" value="LRR_dom_sf"/>
</dbReference>